<dbReference type="GeneID" id="30157419"/>
<organism evidence="1 2">
    <name type="scientific">Cryptococcus amylolentus CBS 6039</name>
    <dbReference type="NCBI Taxonomy" id="1295533"/>
    <lineage>
        <taxon>Eukaryota</taxon>
        <taxon>Fungi</taxon>
        <taxon>Dikarya</taxon>
        <taxon>Basidiomycota</taxon>
        <taxon>Agaricomycotina</taxon>
        <taxon>Tremellomycetes</taxon>
        <taxon>Tremellales</taxon>
        <taxon>Cryptococcaceae</taxon>
        <taxon>Cryptococcus</taxon>
    </lineage>
</organism>
<name>A0A1E3HIK9_9TREE</name>
<proteinExistence type="predicted"/>
<accession>A0A1E3HIK9</accession>
<dbReference type="EMBL" id="AWGJ01000009">
    <property type="protein sequence ID" value="ODN76190.1"/>
    <property type="molecule type" value="Genomic_DNA"/>
</dbReference>
<reference evidence="1 2" key="1">
    <citation type="submission" date="2016-06" db="EMBL/GenBank/DDBJ databases">
        <title>Evolution of pathogenesis and genome organization in the Tremellales.</title>
        <authorList>
            <person name="Cuomo C."/>
            <person name="Litvintseva A."/>
            <person name="Heitman J."/>
            <person name="Chen Y."/>
            <person name="Sun S."/>
            <person name="Springer D."/>
            <person name="Dromer F."/>
            <person name="Young S."/>
            <person name="Zeng Q."/>
            <person name="Chapman S."/>
            <person name="Gujja S."/>
            <person name="Saif S."/>
            <person name="Birren B."/>
        </authorList>
    </citation>
    <scope>NUCLEOTIDE SEQUENCE [LARGE SCALE GENOMIC DNA]</scope>
    <source>
        <strain evidence="1 2">CBS 6039</strain>
    </source>
</reference>
<sequence length="174" mass="19393">MSPRPGSDNVSDRMIARSQSIKGLPSIDVEPAALSYEEDFSNGGMKMEGDVEFILVFWVRDIRVGWDVGWSFQLSLGMRVCLHFPCECLCRNLASKVRRTRGLRLAYMNVPGLPYSVEERLVILSIELDSFVQPPSILGIDFFGERDEVEELASTLEGVLGEIAGVDERDDFGG</sequence>
<evidence type="ECO:0000313" key="2">
    <source>
        <dbReference type="Proteomes" id="UP000094065"/>
    </source>
</evidence>
<gene>
    <name evidence="1" type="ORF">L202_06110</name>
</gene>
<dbReference type="Proteomes" id="UP000094065">
    <property type="component" value="Unassembled WGS sequence"/>
</dbReference>
<dbReference type="AlphaFoldDB" id="A0A1E3HIK9"/>
<comment type="caution">
    <text evidence="1">The sequence shown here is derived from an EMBL/GenBank/DDBJ whole genome shotgun (WGS) entry which is preliminary data.</text>
</comment>
<evidence type="ECO:0000313" key="1">
    <source>
        <dbReference type="EMBL" id="ODN76190.1"/>
    </source>
</evidence>
<keyword evidence="2" id="KW-1185">Reference proteome</keyword>
<protein>
    <submittedName>
        <fullName evidence="1">Uncharacterized protein</fullName>
    </submittedName>
</protein>
<dbReference type="RefSeq" id="XP_018991721.1">
    <property type="nucleotide sequence ID" value="XM_019140570.1"/>
</dbReference>